<name>A0A9P8CW48_MORAP</name>
<dbReference type="SMART" id="SM00382">
    <property type="entry name" value="AAA"/>
    <property type="match status" value="1"/>
</dbReference>
<dbReference type="GO" id="GO:0034551">
    <property type="term" value="P:mitochondrial respiratory chain complex III assembly"/>
    <property type="evidence" value="ECO:0007669"/>
    <property type="project" value="UniProtKB-ARBA"/>
</dbReference>
<feature type="transmembrane region" description="Helical" evidence="14">
    <location>
        <begin position="237"/>
        <end position="257"/>
    </location>
</feature>
<dbReference type="InterPro" id="IPR057495">
    <property type="entry name" value="AAA_lid_BCS1"/>
</dbReference>
<feature type="region of interest" description="Disordered" evidence="13">
    <location>
        <begin position="830"/>
        <end position="869"/>
    </location>
</feature>
<organism evidence="16 17">
    <name type="scientific">Mortierella alpina</name>
    <name type="common">Oleaginous fungus</name>
    <name type="synonym">Mortierella renispora</name>
    <dbReference type="NCBI Taxonomy" id="64518"/>
    <lineage>
        <taxon>Eukaryota</taxon>
        <taxon>Fungi</taxon>
        <taxon>Fungi incertae sedis</taxon>
        <taxon>Mucoromycota</taxon>
        <taxon>Mortierellomycotina</taxon>
        <taxon>Mortierellomycetes</taxon>
        <taxon>Mortierellales</taxon>
        <taxon>Mortierellaceae</taxon>
        <taxon>Mortierella</taxon>
    </lineage>
</organism>
<evidence type="ECO:0000256" key="7">
    <source>
        <dbReference type="ARBA" id="ARBA00022801"/>
    </source>
</evidence>
<dbReference type="NCBIfam" id="TIGR00815">
    <property type="entry name" value="sulP"/>
    <property type="match status" value="1"/>
</dbReference>
<evidence type="ECO:0000313" key="17">
    <source>
        <dbReference type="Proteomes" id="UP000717515"/>
    </source>
</evidence>
<dbReference type="CDD" id="cd19510">
    <property type="entry name" value="RecA-like_BCS1"/>
    <property type="match status" value="1"/>
</dbReference>
<comment type="subcellular location">
    <subcellularLocation>
        <location evidence="1">Membrane</location>
        <topology evidence="1">Multi-pass membrane protein</topology>
    </subcellularLocation>
    <subcellularLocation>
        <location evidence="2">Mitochondrion inner membrane</location>
        <topology evidence="2">Single-pass membrane protein</topology>
    </subcellularLocation>
</comment>
<dbReference type="Gene3D" id="3.30.750.24">
    <property type="entry name" value="STAS domain"/>
    <property type="match status" value="1"/>
</dbReference>
<evidence type="ECO:0000256" key="4">
    <source>
        <dbReference type="ARBA" id="ARBA00022692"/>
    </source>
</evidence>
<dbReference type="PANTHER" id="PTHR11814">
    <property type="entry name" value="SULFATE TRANSPORTER"/>
    <property type="match status" value="1"/>
</dbReference>
<sequence length="1322" mass="145634">MADRELKQFGHSLLNWVKEFPRNTPRYVYERLPIIKWLPKYNRTWALRDVIAGITVGLIVVPQGMSYAKVAGLPVQHGLYSAYIGAIFYCFMGTSKDLTIGPTAVISLITGELVAELAGRMTPQEVAAISCICVGAMTLILGVLRLGIILDFFPTTVLVGYTTGAAATIVIQQIPKWLGVPGINNRAPIYTIIITMFQAIKTLSWLDLVFGLVGFFLLISIGLAVDRWGRNRFSIQLIKISRFFIVTVLATALSYAVNQNPGKDAKGQPVYRLSILKTVPSGLPHPQVPGVSSEIFSEILPKLFAIALATILEHIAIAKAFARRNRYQIDTNQELLALGAANVTASFFGAYTVTGSFSRSAVKFQCGVKSPFAGFVTGALVLLALYFLTPAFFYIPDAALSAVIMVAVSTLISPPSVFIQFFKVNLWDFLSSQVALWVTIFVSVESGIAAGVGFSLLVLLFRIARPNFHVLRQLKDRPDVFIDASVDHTLDTVPAPHGILVFRIEESTTFPNIEAFQTWVLDEVYKYTRFGGRIKTVKEKLWSDDLEVHISKLRKIAHGADSNITDNDLPNLRSVILDFSAVNNVDSTGLQGLFDLRELLRDYAGVTDYPSTFFEVHFVGIQANVLNVLELSGITRPVDPIALQKVEVLEEGADDASDSGIKPVRPVPGDVGSAAISVLGSSPFLKEAGLVHLTVRDAVDSVLIRAQSWDSNVSKSDAQNTGSDSDSNSDVKESKTDIHYIAEFRGSVPTNLRNSSQPIRNRASQCSTERRIQQHLNQSFHPLGRSEMADLQLHDSPSGDVSIPLTMEGSSSHPQPQIIYINTRPPAAEASAKNASSSVYPAQASSATPTSSEPAKGTAAPSSIAPSGAAQDDKGFIKTILDSNPYFSAGFGLMAVGAGLTIFRKATVTGASVLRRQLLVTLEIPSKDKSYLWFLHWMSSQARGAGTEVPKSATLHSKGIMARWTDRVANKINQRSQFLAVQTEFKQHDNGSVSTRFNLVPGNGKHLIRYRGAWIQVERTRDAKMMDLSTGAPWETVTLTTLSRDRQVFTELLQEAQKMALLNQEGKTVIYTSWGPEWRPFGQPRKRRVLDSVILDEGIADRVVGDVKEFVKNEKWYADRGIPYRRGYLLYGPPGSGKTSFIQALAGELEYNICILNLSERGLTNDRLNHLLTNLPERSIMLLEDIDAAFAKREKTQEGFQSMVTFSGLLNALDGVASSEGRIIFMTTNHIEVLDQALIRPGRVDLREYVGDATPIQIRRMFKRFYEREDELAEQFVKSLEGHKVSTAALQGHFVHFKDRPEAACENVGYLTGKYHQAMPDS</sequence>
<dbReference type="PROSITE" id="PS50801">
    <property type="entry name" value="STAS"/>
    <property type="match status" value="1"/>
</dbReference>
<feature type="transmembrane region" description="Helical" evidence="14">
    <location>
        <begin position="334"/>
        <end position="352"/>
    </location>
</feature>
<feature type="transmembrane region" description="Helical" evidence="14">
    <location>
        <begin position="402"/>
        <end position="422"/>
    </location>
</feature>
<dbReference type="SUPFAM" id="SSF52091">
    <property type="entry name" value="SpoIIaa-like"/>
    <property type="match status" value="1"/>
</dbReference>
<dbReference type="Gene3D" id="3.40.50.300">
    <property type="entry name" value="P-loop containing nucleotide triphosphate hydrolases"/>
    <property type="match status" value="1"/>
</dbReference>
<dbReference type="EMBL" id="JAIFTL010000187">
    <property type="protein sequence ID" value="KAG9321712.1"/>
    <property type="molecule type" value="Genomic_DNA"/>
</dbReference>
<dbReference type="InterPro" id="IPR002645">
    <property type="entry name" value="STAS_dom"/>
</dbReference>
<dbReference type="GO" id="GO:0005524">
    <property type="term" value="F:ATP binding"/>
    <property type="evidence" value="ECO:0007669"/>
    <property type="project" value="UniProtKB-KW"/>
</dbReference>
<evidence type="ECO:0000256" key="1">
    <source>
        <dbReference type="ARBA" id="ARBA00004141"/>
    </source>
</evidence>
<dbReference type="InterPro" id="IPR036513">
    <property type="entry name" value="STAS_dom_sf"/>
</dbReference>
<evidence type="ECO:0000256" key="3">
    <source>
        <dbReference type="ARBA" id="ARBA00007448"/>
    </source>
</evidence>
<evidence type="ECO:0000256" key="11">
    <source>
        <dbReference type="ARBA" id="ARBA00023136"/>
    </source>
</evidence>
<evidence type="ECO:0000313" key="16">
    <source>
        <dbReference type="EMBL" id="KAG9321712.1"/>
    </source>
</evidence>
<dbReference type="Pfam" id="PF08740">
    <property type="entry name" value="BCS1_N"/>
    <property type="match status" value="1"/>
</dbReference>
<accession>A0A9P8CW48</accession>
<dbReference type="SMART" id="SM01024">
    <property type="entry name" value="BCS1_N"/>
    <property type="match status" value="1"/>
</dbReference>
<dbReference type="InterPro" id="IPR001902">
    <property type="entry name" value="SLC26A/SulP_fam"/>
</dbReference>
<feature type="domain" description="STAS" evidence="15">
    <location>
        <begin position="498"/>
        <end position="660"/>
    </location>
</feature>
<evidence type="ECO:0000256" key="10">
    <source>
        <dbReference type="ARBA" id="ARBA00023128"/>
    </source>
</evidence>
<dbReference type="SUPFAM" id="SSF52540">
    <property type="entry name" value="P-loop containing nucleoside triphosphate hydrolases"/>
    <property type="match status" value="1"/>
</dbReference>
<feature type="transmembrane region" description="Helical" evidence="14">
    <location>
        <begin position="126"/>
        <end position="146"/>
    </location>
</feature>
<keyword evidence="8" id="KW-0067">ATP-binding</keyword>
<dbReference type="InterPro" id="IPR014851">
    <property type="entry name" value="BCS1_N"/>
</dbReference>
<feature type="transmembrane region" description="Helical" evidence="14">
    <location>
        <begin position="77"/>
        <end position="94"/>
    </location>
</feature>
<feature type="transmembrane region" description="Helical" evidence="14">
    <location>
        <begin position="303"/>
        <end position="322"/>
    </location>
</feature>
<dbReference type="GO" id="GO:0005743">
    <property type="term" value="C:mitochondrial inner membrane"/>
    <property type="evidence" value="ECO:0007669"/>
    <property type="project" value="UniProtKB-SubCell"/>
</dbReference>
<feature type="transmembrane region" description="Helical" evidence="14">
    <location>
        <begin position="372"/>
        <end position="395"/>
    </location>
</feature>
<dbReference type="Pfam" id="PF25426">
    <property type="entry name" value="AAA_lid_BCS1"/>
    <property type="match status" value="1"/>
</dbReference>
<proteinExistence type="inferred from homology"/>
<evidence type="ECO:0000256" key="13">
    <source>
        <dbReference type="SAM" id="MobiDB-lite"/>
    </source>
</evidence>
<dbReference type="InterPro" id="IPR003960">
    <property type="entry name" value="ATPase_AAA_CS"/>
</dbReference>
<evidence type="ECO:0000256" key="12">
    <source>
        <dbReference type="ARBA" id="ARBA00048778"/>
    </source>
</evidence>
<dbReference type="FunFam" id="3.40.50.300:FF:000768">
    <property type="entry name" value="Probable mitochondrial chaperone bcs1"/>
    <property type="match status" value="1"/>
</dbReference>
<evidence type="ECO:0000256" key="8">
    <source>
        <dbReference type="ARBA" id="ARBA00022840"/>
    </source>
</evidence>
<evidence type="ECO:0000256" key="6">
    <source>
        <dbReference type="ARBA" id="ARBA00022792"/>
    </source>
</evidence>
<dbReference type="Pfam" id="PF00004">
    <property type="entry name" value="AAA"/>
    <property type="match status" value="1"/>
</dbReference>
<keyword evidence="4 14" id="KW-0812">Transmembrane</keyword>
<feature type="transmembrane region" description="Helical" evidence="14">
    <location>
        <begin position="206"/>
        <end position="225"/>
    </location>
</feature>
<protein>
    <recommendedName>
        <fullName evidence="15">STAS domain-containing protein</fullName>
    </recommendedName>
</protein>
<feature type="compositionally biased region" description="Polar residues" evidence="13">
    <location>
        <begin position="713"/>
        <end position="728"/>
    </location>
</feature>
<dbReference type="Proteomes" id="UP000717515">
    <property type="component" value="Unassembled WGS sequence"/>
</dbReference>
<evidence type="ECO:0000256" key="5">
    <source>
        <dbReference type="ARBA" id="ARBA00022741"/>
    </source>
</evidence>
<evidence type="ECO:0000259" key="15">
    <source>
        <dbReference type="PROSITE" id="PS50801"/>
    </source>
</evidence>
<feature type="transmembrane region" description="Helical" evidence="14">
    <location>
        <begin position="434"/>
        <end position="461"/>
    </location>
</feature>
<keyword evidence="11 14" id="KW-0472">Membrane</keyword>
<feature type="compositionally biased region" description="Polar residues" evidence="13">
    <location>
        <begin position="749"/>
        <end position="767"/>
    </location>
</feature>
<dbReference type="CDD" id="cd07042">
    <property type="entry name" value="STAS_SulP_like_sulfate_transporter"/>
    <property type="match status" value="1"/>
</dbReference>
<feature type="region of interest" description="Disordered" evidence="13">
    <location>
        <begin position="713"/>
        <end position="733"/>
    </location>
</feature>
<dbReference type="InterPro" id="IPR003593">
    <property type="entry name" value="AAA+_ATPase"/>
</dbReference>
<dbReference type="GO" id="GO:0016887">
    <property type="term" value="F:ATP hydrolysis activity"/>
    <property type="evidence" value="ECO:0007669"/>
    <property type="project" value="InterPro"/>
</dbReference>
<keyword evidence="5" id="KW-0547">Nucleotide-binding</keyword>
<keyword evidence="7" id="KW-0378">Hydrolase</keyword>
<feature type="transmembrane region" description="Helical" evidence="14">
    <location>
        <begin position="45"/>
        <end position="65"/>
    </location>
</feature>
<dbReference type="GO" id="GO:0055085">
    <property type="term" value="P:transmembrane transport"/>
    <property type="evidence" value="ECO:0007669"/>
    <property type="project" value="InterPro"/>
</dbReference>
<dbReference type="Pfam" id="PF01740">
    <property type="entry name" value="STAS"/>
    <property type="match status" value="1"/>
</dbReference>
<evidence type="ECO:0000256" key="9">
    <source>
        <dbReference type="ARBA" id="ARBA00022989"/>
    </source>
</evidence>
<comment type="caution">
    <text evidence="16">The sequence shown here is derived from an EMBL/GenBank/DDBJ whole genome shotgun (WGS) entry which is preliminary data.</text>
</comment>
<evidence type="ECO:0000256" key="14">
    <source>
        <dbReference type="SAM" id="Phobius"/>
    </source>
</evidence>
<dbReference type="InterPro" id="IPR027417">
    <property type="entry name" value="P-loop_NTPase"/>
</dbReference>
<keyword evidence="10" id="KW-0496">Mitochondrion</keyword>
<reference evidence="16" key="1">
    <citation type="submission" date="2021-07" db="EMBL/GenBank/DDBJ databases">
        <title>Draft genome of Mortierella alpina, strain LL118, isolated from an aspen leaf litter sample.</title>
        <authorList>
            <person name="Yang S."/>
            <person name="Vinatzer B.A."/>
        </authorList>
    </citation>
    <scope>NUCLEOTIDE SEQUENCE</scope>
    <source>
        <strain evidence="16">LL118</strain>
    </source>
</reference>
<keyword evidence="6" id="KW-0999">Mitochondrion inner membrane</keyword>
<feature type="region of interest" description="Disordered" evidence="13">
    <location>
        <begin position="749"/>
        <end position="769"/>
    </location>
</feature>
<dbReference type="Pfam" id="PF00916">
    <property type="entry name" value="Sulfate_transp"/>
    <property type="match status" value="1"/>
</dbReference>
<dbReference type="PROSITE" id="PS00674">
    <property type="entry name" value="AAA"/>
    <property type="match status" value="1"/>
</dbReference>
<evidence type="ECO:0000256" key="2">
    <source>
        <dbReference type="ARBA" id="ARBA00004434"/>
    </source>
</evidence>
<comment type="catalytic activity">
    <reaction evidence="12">
        <text>ATP + H2O = ADP + phosphate + H(+)</text>
        <dbReference type="Rhea" id="RHEA:13065"/>
        <dbReference type="ChEBI" id="CHEBI:15377"/>
        <dbReference type="ChEBI" id="CHEBI:15378"/>
        <dbReference type="ChEBI" id="CHEBI:30616"/>
        <dbReference type="ChEBI" id="CHEBI:43474"/>
        <dbReference type="ChEBI" id="CHEBI:456216"/>
    </reaction>
    <physiologicalReaction direction="left-to-right" evidence="12">
        <dbReference type="Rhea" id="RHEA:13066"/>
    </physiologicalReaction>
</comment>
<gene>
    <name evidence="16" type="ORF">KVV02_006626</name>
</gene>
<keyword evidence="9 14" id="KW-1133">Transmembrane helix</keyword>
<dbReference type="InterPro" id="IPR003959">
    <property type="entry name" value="ATPase_AAA_core"/>
</dbReference>
<dbReference type="InterPro" id="IPR011547">
    <property type="entry name" value="SLC26A/SulP_dom"/>
</dbReference>
<comment type="similarity">
    <text evidence="3">Belongs to the AAA ATPase family. BCS1 subfamily.</text>
</comment>